<feature type="compositionally biased region" description="Polar residues" evidence="1">
    <location>
        <begin position="467"/>
        <end position="481"/>
    </location>
</feature>
<proteinExistence type="predicted"/>
<name>A1CE37_ASPCL</name>
<dbReference type="Proteomes" id="UP000006701">
    <property type="component" value="Unassembled WGS sequence"/>
</dbReference>
<feature type="compositionally biased region" description="Low complexity" evidence="1">
    <location>
        <begin position="208"/>
        <end position="217"/>
    </location>
</feature>
<feature type="compositionally biased region" description="Polar residues" evidence="1">
    <location>
        <begin position="73"/>
        <end position="85"/>
    </location>
</feature>
<dbReference type="eggNOG" id="ENOG502SWU4">
    <property type="taxonomic scope" value="Eukaryota"/>
</dbReference>
<feature type="compositionally biased region" description="Low complexity" evidence="1">
    <location>
        <begin position="20"/>
        <end position="49"/>
    </location>
</feature>
<feature type="region of interest" description="Disordered" evidence="1">
    <location>
        <begin position="102"/>
        <end position="133"/>
    </location>
</feature>
<feature type="region of interest" description="Disordered" evidence="1">
    <location>
        <begin position="443"/>
        <end position="481"/>
    </location>
</feature>
<dbReference type="VEuPathDB" id="FungiDB:ACLA_088250"/>
<evidence type="ECO:0000313" key="2">
    <source>
        <dbReference type="EMBL" id="EAW11136.1"/>
    </source>
</evidence>
<dbReference type="EMBL" id="DS027052">
    <property type="protein sequence ID" value="EAW11136.1"/>
    <property type="molecule type" value="Genomic_DNA"/>
</dbReference>
<evidence type="ECO:0000256" key="1">
    <source>
        <dbReference type="SAM" id="MobiDB-lite"/>
    </source>
</evidence>
<dbReference type="GeneID" id="4705065"/>
<accession>A1CE37</accession>
<sequence length="699" mass="77677">MGSFHSIQSKDERRRANRLSKPPTSKTVISSTTSSSPRAAAAVAAESPTWQNPWTGTTIPISPPSNDYHAQRSRSLPSASAQSEVPWSIAKGTRTSSIVIEETDESLPQSPGSNFNASTIPNRRASFRPSRQTPLRTATLHSYHHSTQLRSDEPVRSYSLHSLPTKAAGTMHDQALEDATSSNTHFMVDNQGFSLMRRRSLLTRPGVATRRSTRSATQRIPPPIDQEHESHFQPPGYSHLYPQSPLTNVNDGVWAPSTTQLRPPTPTESEYTHLGNLKLGSLRVVNGSVSPCPSDRSQIDQTTSPEIKDGFVQTTDSRHLHRANQDGITQDRVSKAAEDMSMHSRCGDVAHLQNASARNSAKKPSGSFLRISPLSELREYEDVPASPFSFEKSPTTTLHSGQHSSLFLEDEGISVLDEEEAFDHQRMEFIAESSFAARPARLHKKADSGYSSATSVRSLQDGRSRASTDSQGSTRQSSDYRWSTFGNISKNDSCEVGTQLPMHRHLSLQGSRTSFVTEQNGWPQSTSTLCHEPQQIIYNGRIRSLSNSGPYPPARFIYQPQYCAQLRDNHPATDHTHCSPIRRTEEGQQMSGLLKSASETNIAQNSFNSKKGRASRPYKKTSARVWSQRPGIEAPPLPAFPIPQKFEDQESYDEKSSGMEPARGRTRNRSIEFQHRKMTKLQAQKRPDFHLANSPVLFK</sequence>
<dbReference type="KEGG" id="act:ACLA_088250"/>
<feature type="region of interest" description="Disordered" evidence="1">
    <location>
        <begin position="1"/>
        <end position="88"/>
    </location>
</feature>
<dbReference type="AlphaFoldDB" id="A1CE37"/>
<dbReference type="OrthoDB" id="5341904at2759"/>
<reference evidence="2 3" key="1">
    <citation type="journal article" date="2008" name="PLoS Genet.">
        <title>Genomic islands in the pathogenic filamentous fungus Aspergillus fumigatus.</title>
        <authorList>
            <person name="Fedorova N.D."/>
            <person name="Khaldi N."/>
            <person name="Joardar V.S."/>
            <person name="Maiti R."/>
            <person name="Amedeo P."/>
            <person name="Anderson M.J."/>
            <person name="Crabtree J."/>
            <person name="Silva J.C."/>
            <person name="Badger J.H."/>
            <person name="Albarraq A."/>
            <person name="Angiuoli S."/>
            <person name="Bussey H."/>
            <person name="Bowyer P."/>
            <person name="Cotty P.J."/>
            <person name="Dyer P.S."/>
            <person name="Egan A."/>
            <person name="Galens K."/>
            <person name="Fraser-Liggett C.M."/>
            <person name="Haas B.J."/>
            <person name="Inman J.M."/>
            <person name="Kent R."/>
            <person name="Lemieux S."/>
            <person name="Malavazi I."/>
            <person name="Orvis J."/>
            <person name="Roemer T."/>
            <person name="Ronning C.M."/>
            <person name="Sundaram J.P."/>
            <person name="Sutton G."/>
            <person name="Turner G."/>
            <person name="Venter J.C."/>
            <person name="White O.R."/>
            <person name="Whitty B.R."/>
            <person name="Youngman P."/>
            <person name="Wolfe K.H."/>
            <person name="Goldman G.H."/>
            <person name="Wortman J.R."/>
            <person name="Jiang B."/>
            <person name="Denning D.W."/>
            <person name="Nierman W.C."/>
        </authorList>
    </citation>
    <scope>NUCLEOTIDE SEQUENCE [LARGE SCALE GENOMIC DNA]</scope>
    <source>
        <strain evidence="3">ATCC 1007 / CBS 513.65 / DSM 816 / NCTC 3887 / NRRL 1</strain>
    </source>
</reference>
<feature type="compositionally biased region" description="Polar residues" evidence="1">
    <location>
        <begin position="50"/>
        <end position="60"/>
    </location>
</feature>
<keyword evidence="3" id="KW-1185">Reference proteome</keyword>
<organism evidence="2 3">
    <name type="scientific">Aspergillus clavatus (strain ATCC 1007 / CBS 513.65 / DSM 816 / NCTC 3887 / NRRL 1 / QM 1276 / 107)</name>
    <dbReference type="NCBI Taxonomy" id="344612"/>
    <lineage>
        <taxon>Eukaryota</taxon>
        <taxon>Fungi</taxon>
        <taxon>Dikarya</taxon>
        <taxon>Ascomycota</taxon>
        <taxon>Pezizomycotina</taxon>
        <taxon>Eurotiomycetes</taxon>
        <taxon>Eurotiomycetidae</taxon>
        <taxon>Eurotiales</taxon>
        <taxon>Aspergillaceae</taxon>
        <taxon>Aspergillus</taxon>
        <taxon>Aspergillus subgen. Fumigati</taxon>
    </lineage>
</organism>
<feature type="compositionally biased region" description="Polar residues" evidence="1">
    <location>
        <begin position="449"/>
        <end position="458"/>
    </location>
</feature>
<dbReference type="RefSeq" id="XP_001272562.1">
    <property type="nucleotide sequence ID" value="XM_001272561.1"/>
</dbReference>
<feature type="compositionally biased region" description="Basic and acidic residues" evidence="1">
    <location>
        <begin position="645"/>
        <end position="657"/>
    </location>
</feature>
<dbReference type="OMA" id="TLCAPRY"/>
<gene>
    <name evidence="2" type="ORF">ACLA_088250</name>
</gene>
<feature type="compositionally biased region" description="Polar residues" evidence="1">
    <location>
        <begin position="600"/>
        <end position="609"/>
    </location>
</feature>
<feature type="region of interest" description="Disordered" evidence="1">
    <location>
        <begin position="205"/>
        <end position="231"/>
    </location>
</feature>
<dbReference type="HOGENOM" id="CLU_024693_0_0_1"/>
<protein>
    <submittedName>
        <fullName evidence="2">Uncharacterized protein</fullName>
    </submittedName>
</protein>
<feature type="compositionally biased region" description="Basic residues" evidence="1">
    <location>
        <begin position="610"/>
        <end position="622"/>
    </location>
</feature>
<feature type="region of interest" description="Disordered" evidence="1">
    <location>
        <begin position="600"/>
        <end position="699"/>
    </location>
</feature>
<feature type="compositionally biased region" description="Polar residues" evidence="1">
    <location>
        <begin position="106"/>
        <end position="121"/>
    </location>
</feature>
<evidence type="ECO:0000313" key="3">
    <source>
        <dbReference type="Proteomes" id="UP000006701"/>
    </source>
</evidence>